<sequence length="55" mass="6412">MVLAKFGESAEPLMPRLSKFIEILEANDWLIWVGYDAESQVEIKRLPLHQKNNRS</sequence>
<proteinExistence type="predicted"/>
<name>A0ABS2HBC4_9BACL</name>
<evidence type="ECO:0000313" key="2">
    <source>
        <dbReference type="Proteomes" id="UP001516620"/>
    </source>
</evidence>
<gene>
    <name evidence="1" type="ORF">IM700_016040</name>
</gene>
<dbReference type="EMBL" id="JADCNN020000015">
    <property type="protein sequence ID" value="MBM6997170.1"/>
    <property type="molecule type" value="Genomic_DNA"/>
</dbReference>
<comment type="caution">
    <text evidence="1">The sequence shown here is derived from an EMBL/GenBank/DDBJ whole genome shotgun (WGS) entry which is preliminary data.</text>
</comment>
<dbReference type="Proteomes" id="UP001516620">
    <property type="component" value="Unassembled WGS sequence"/>
</dbReference>
<evidence type="ECO:0000313" key="1">
    <source>
        <dbReference type="EMBL" id="MBM6997170.1"/>
    </source>
</evidence>
<accession>A0ABS2HBC4</accession>
<protein>
    <submittedName>
        <fullName evidence="1">Uncharacterized protein</fullName>
    </submittedName>
</protein>
<reference evidence="1 2" key="1">
    <citation type="submission" date="2021-01" db="EMBL/GenBank/DDBJ databases">
        <title>Paenibacillus sp.nov. isolated from the rhizosphere soil of tomato plant.</title>
        <authorList>
            <person name="Thin K.K."/>
            <person name="Zhang X."/>
            <person name="He S."/>
        </authorList>
    </citation>
    <scope>NUCLEOTIDE SEQUENCE [LARGE SCALE GENOMIC DNA]</scope>
    <source>
        <strain evidence="1 2">DXFW5</strain>
    </source>
</reference>
<keyword evidence="2" id="KW-1185">Reference proteome</keyword>
<organism evidence="1 2">
    <name type="scientific">Paenibacillus rhizolycopersici</name>
    <dbReference type="NCBI Taxonomy" id="2780073"/>
    <lineage>
        <taxon>Bacteria</taxon>
        <taxon>Bacillati</taxon>
        <taxon>Bacillota</taxon>
        <taxon>Bacilli</taxon>
        <taxon>Bacillales</taxon>
        <taxon>Paenibacillaceae</taxon>
        <taxon>Paenibacillus</taxon>
    </lineage>
</organism>
<dbReference type="RefSeq" id="WP_193415270.1">
    <property type="nucleotide sequence ID" value="NZ_JADCNN020000015.1"/>
</dbReference>